<feature type="chain" id="PRO_5041947974" evidence="12">
    <location>
        <begin position="24"/>
        <end position="725"/>
    </location>
</feature>
<dbReference type="InterPro" id="IPR036942">
    <property type="entry name" value="Beta-barrel_TonB_sf"/>
</dbReference>
<dbReference type="PANTHER" id="PTHR30069">
    <property type="entry name" value="TONB-DEPENDENT OUTER MEMBRANE RECEPTOR"/>
    <property type="match status" value="1"/>
</dbReference>
<feature type="signal peptide" evidence="12">
    <location>
        <begin position="1"/>
        <end position="23"/>
    </location>
</feature>
<dbReference type="PANTHER" id="PTHR30069:SF53">
    <property type="entry name" value="COLICIN I RECEPTOR-RELATED"/>
    <property type="match status" value="1"/>
</dbReference>
<dbReference type="Proteomes" id="UP000503505">
    <property type="component" value="Chromosome"/>
</dbReference>
<reference evidence="15 16" key="1">
    <citation type="submission" date="2019-09" db="EMBL/GenBank/DDBJ databases">
        <title>Non-baumannii Acinetobacter spp. carrying blaNDM-1 isolated in China.</title>
        <authorList>
            <person name="Cui C."/>
            <person name="Chen C."/>
            <person name="Sun J."/>
            <person name="Liu Y."/>
        </authorList>
    </citation>
    <scope>NUCLEOTIDE SEQUENCE [LARGE SCALE GENOMIC DNA]</scope>
    <source>
        <strain evidence="15 16">HZE23-1</strain>
    </source>
</reference>
<dbReference type="Pfam" id="PF07715">
    <property type="entry name" value="Plug"/>
    <property type="match status" value="1"/>
</dbReference>
<evidence type="ECO:0000256" key="2">
    <source>
        <dbReference type="ARBA" id="ARBA00022448"/>
    </source>
</evidence>
<dbReference type="InterPro" id="IPR039426">
    <property type="entry name" value="TonB-dep_rcpt-like"/>
</dbReference>
<dbReference type="EMBL" id="CP044463">
    <property type="protein sequence ID" value="QIC68186.1"/>
    <property type="molecule type" value="Genomic_DNA"/>
</dbReference>
<keyword evidence="15" id="KW-0675">Receptor</keyword>
<evidence type="ECO:0000259" key="14">
    <source>
        <dbReference type="Pfam" id="PF07715"/>
    </source>
</evidence>
<proteinExistence type="inferred from homology"/>
<organism evidence="15 16">
    <name type="scientific">Acinetobacter schindleri</name>
    <dbReference type="NCBI Taxonomy" id="108981"/>
    <lineage>
        <taxon>Bacteria</taxon>
        <taxon>Pseudomonadati</taxon>
        <taxon>Pseudomonadota</taxon>
        <taxon>Gammaproteobacteria</taxon>
        <taxon>Moraxellales</taxon>
        <taxon>Moraxellaceae</taxon>
        <taxon>Acinetobacter</taxon>
    </lineage>
</organism>
<feature type="domain" description="TonB-dependent receptor-like beta-barrel" evidence="13">
    <location>
        <begin position="260"/>
        <end position="671"/>
    </location>
</feature>
<evidence type="ECO:0000256" key="8">
    <source>
        <dbReference type="ARBA" id="ARBA00023136"/>
    </source>
</evidence>
<dbReference type="Gene3D" id="2.40.170.20">
    <property type="entry name" value="TonB-dependent receptor, beta-barrel domain"/>
    <property type="match status" value="1"/>
</dbReference>
<evidence type="ECO:0000256" key="3">
    <source>
        <dbReference type="ARBA" id="ARBA00022452"/>
    </source>
</evidence>
<accession>A0AAE7BXP5</accession>
<evidence type="ECO:0000256" key="6">
    <source>
        <dbReference type="ARBA" id="ARBA00023065"/>
    </source>
</evidence>
<dbReference type="Pfam" id="PF00593">
    <property type="entry name" value="TonB_dep_Rec_b-barrel"/>
    <property type="match status" value="1"/>
</dbReference>
<keyword evidence="3 10" id="KW-1134">Transmembrane beta strand</keyword>
<protein>
    <submittedName>
        <fullName evidence="15">TonB-dependent receptor</fullName>
    </submittedName>
</protein>
<evidence type="ECO:0000256" key="7">
    <source>
        <dbReference type="ARBA" id="ARBA00023077"/>
    </source>
</evidence>
<evidence type="ECO:0000256" key="9">
    <source>
        <dbReference type="ARBA" id="ARBA00023237"/>
    </source>
</evidence>
<evidence type="ECO:0000256" key="1">
    <source>
        <dbReference type="ARBA" id="ARBA00004571"/>
    </source>
</evidence>
<evidence type="ECO:0000256" key="10">
    <source>
        <dbReference type="PROSITE-ProRule" id="PRU01360"/>
    </source>
</evidence>
<keyword evidence="6" id="KW-0406">Ion transport</keyword>
<evidence type="ECO:0000256" key="5">
    <source>
        <dbReference type="ARBA" id="ARBA00022729"/>
    </source>
</evidence>
<dbReference type="Gene3D" id="2.170.130.10">
    <property type="entry name" value="TonB-dependent receptor, plug domain"/>
    <property type="match status" value="1"/>
</dbReference>
<evidence type="ECO:0000313" key="16">
    <source>
        <dbReference type="Proteomes" id="UP000503505"/>
    </source>
</evidence>
<sequence>MRTFNLRPLAVAILGVTSSSVFAETTLTPTTTHQLSTIVVSAAGFEQELKNAPASISVVTKEDIEKKNATSIADLLVDVPGVDIRDGVGKTSGLNIKMRGLGNDYTLILIDGRRQTTSSDVAPNGFGESSNTYLPPLASIERIEVIRGPMATRYGSEAMGGVINIITKKVSDEWNGNVTLSGNAMEHSGEADAWKTSFALNGPVINDRLGLQLRGSYLDRQRSERIAESGRDPRPSKADIYDVGGKLNLTVDDANTLWIDAFHSSQTYLNEDNRLGNIDTPTRANGYKDELEFNREQYALGHDGDYSFGTWKSYISQTKTETLGRTIPRNTFPGNAFAGNDRTLKNTDLVLDSHIIAPIANHKITAGVEYKDSKVADDIAGIGKEFSKDSWSFYAEDEWSLLDNLRFTFGGRYEDHSGFGGQFSPRAYLVWNTNDVLTLKGGVSTGYKVPSAKALHDGIINYSGQGTTPTLGNSDLKPETSTNYELGLNFQPNDRLNLTATAFFNQIEDKIMSSTYQCPASPECSSLASSVTEYSKSSNADEAETQGLELSLHYSILPEWDIKTAYTFMETEITKGDKKGQYFSNVPKHALNTTSTWHINPALDIWLQHEYRSSKDRFQSNPTAPAAGLGSSDYEESLIFGDKFSGYNLFNLGASYSYSDALRFNFAVNNLLDKDFTEGSTTYSYINNDGETVSATGYKYLDVGSSISGTYLSGRNYWLSVSYDF</sequence>
<keyword evidence="4 10" id="KW-0812">Transmembrane</keyword>
<keyword evidence="7 11" id="KW-0798">TonB box</keyword>
<keyword evidence="2 10" id="KW-0813">Transport</keyword>
<dbReference type="InterPro" id="IPR012910">
    <property type="entry name" value="Plug_dom"/>
</dbReference>
<dbReference type="SUPFAM" id="SSF56935">
    <property type="entry name" value="Porins"/>
    <property type="match status" value="1"/>
</dbReference>
<dbReference type="InterPro" id="IPR037066">
    <property type="entry name" value="Plug_dom_sf"/>
</dbReference>
<gene>
    <name evidence="15" type="ORF">FSC10_12835</name>
</gene>
<feature type="domain" description="TonB-dependent receptor plug" evidence="14">
    <location>
        <begin position="49"/>
        <end position="162"/>
    </location>
</feature>
<keyword evidence="5 12" id="KW-0732">Signal</keyword>
<keyword evidence="9 10" id="KW-0998">Cell outer membrane</keyword>
<dbReference type="GO" id="GO:0015344">
    <property type="term" value="F:siderophore uptake transmembrane transporter activity"/>
    <property type="evidence" value="ECO:0007669"/>
    <property type="project" value="TreeGrafter"/>
</dbReference>
<dbReference type="CDD" id="cd01347">
    <property type="entry name" value="ligand_gated_channel"/>
    <property type="match status" value="1"/>
</dbReference>
<evidence type="ECO:0000256" key="11">
    <source>
        <dbReference type="RuleBase" id="RU003357"/>
    </source>
</evidence>
<comment type="subcellular location">
    <subcellularLocation>
        <location evidence="1 10">Cell outer membrane</location>
        <topology evidence="1 10">Multi-pass membrane protein</topology>
    </subcellularLocation>
</comment>
<dbReference type="GO" id="GO:0044718">
    <property type="term" value="P:siderophore transmembrane transport"/>
    <property type="evidence" value="ECO:0007669"/>
    <property type="project" value="TreeGrafter"/>
</dbReference>
<comment type="similarity">
    <text evidence="10 11">Belongs to the TonB-dependent receptor family.</text>
</comment>
<evidence type="ECO:0000259" key="13">
    <source>
        <dbReference type="Pfam" id="PF00593"/>
    </source>
</evidence>
<dbReference type="PROSITE" id="PS52016">
    <property type="entry name" value="TONB_DEPENDENT_REC_3"/>
    <property type="match status" value="1"/>
</dbReference>
<dbReference type="GO" id="GO:0009279">
    <property type="term" value="C:cell outer membrane"/>
    <property type="evidence" value="ECO:0007669"/>
    <property type="project" value="UniProtKB-SubCell"/>
</dbReference>
<evidence type="ECO:0000313" key="15">
    <source>
        <dbReference type="EMBL" id="QIC68186.1"/>
    </source>
</evidence>
<dbReference type="AlphaFoldDB" id="A0AAE7BXP5"/>
<dbReference type="RefSeq" id="WP_163172173.1">
    <property type="nucleotide sequence ID" value="NZ_CP044463.1"/>
</dbReference>
<keyword evidence="8 10" id="KW-0472">Membrane</keyword>
<evidence type="ECO:0000256" key="12">
    <source>
        <dbReference type="SAM" id="SignalP"/>
    </source>
</evidence>
<name>A0AAE7BXP5_9GAMM</name>
<dbReference type="InterPro" id="IPR000531">
    <property type="entry name" value="Beta-barrel_TonB"/>
</dbReference>
<evidence type="ECO:0000256" key="4">
    <source>
        <dbReference type="ARBA" id="ARBA00022692"/>
    </source>
</evidence>